<dbReference type="InterPro" id="IPR000232">
    <property type="entry name" value="HSF_DNA-bd"/>
</dbReference>
<dbReference type="GO" id="GO:0015031">
    <property type="term" value="P:protein transport"/>
    <property type="evidence" value="ECO:0007669"/>
    <property type="project" value="UniProtKB-KW"/>
</dbReference>
<evidence type="ECO:0000256" key="6">
    <source>
        <dbReference type="ARBA" id="ARBA00022927"/>
    </source>
</evidence>
<evidence type="ECO:0000256" key="3">
    <source>
        <dbReference type="ARBA" id="ARBA00011023"/>
    </source>
</evidence>
<dbReference type="GO" id="GO:0000139">
    <property type="term" value="C:Golgi membrane"/>
    <property type="evidence" value="ECO:0007669"/>
    <property type="project" value="UniProtKB-SubCell"/>
</dbReference>
<feature type="region of interest" description="Disordered" evidence="18">
    <location>
        <begin position="1186"/>
        <end position="1216"/>
    </location>
</feature>
<keyword evidence="9" id="KW-0238">DNA-binding</keyword>
<comment type="subunit">
    <text evidence="15">Homotrimer. Homotrimerization increases the affinity of HSF1 to DNA. Interacts with transcriptional coregulator SSA1 on chromatin.</text>
</comment>
<dbReference type="Pfam" id="PF20653">
    <property type="entry name" value="COG6_C"/>
    <property type="match status" value="1"/>
</dbReference>
<evidence type="ECO:0000256" key="10">
    <source>
        <dbReference type="ARBA" id="ARBA00023136"/>
    </source>
</evidence>
<dbReference type="Proteomes" id="UP000309038">
    <property type="component" value="Unassembled WGS sequence"/>
</dbReference>
<dbReference type="Gene3D" id="1.10.10.10">
    <property type="entry name" value="Winged helix-like DNA-binding domain superfamily/Winged helix DNA-binding domain"/>
    <property type="match status" value="1"/>
</dbReference>
<evidence type="ECO:0000256" key="15">
    <source>
        <dbReference type="ARBA" id="ARBA00062171"/>
    </source>
</evidence>
<comment type="similarity">
    <text evidence="3 17">Belongs to the COG6 family.</text>
</comment>
<keyword evidence="6 17" id="KW-0653">Protein transport</keyword>
<dbReference type="InterPro" id="IPR048368">
    <property type="entry name" value="COG6_N"/>
</dbReference>
<evidence type="ECO:0000259" key="19">
    <source>
        <dbReference type="SMART" id="SM00415"/>
    </source>
</evidence>
<feature type="region of interest" description="Disordered" evidence="18">
    <location>
        <begin position="907"/>
        <end position="1002"/>
    </location>
</feature>
<comment type="subcellular location">
    <subcellularLocation>
        <location evidence="2 17">Golgi apparatus membrane</location>
        <topology evidence="2 17">Peripheral membrane protein</topology>
    </subcellularLocation>
    <subcellularLocation>
        <location evidence="1">Nucleus</location>
    </subcellularLocation>
</comment>
<dbReference type="Pfam" id="PF06419">
    <property type="entry name" value="COG6_N"/>
    <property type="match status" value="1"/>
</dbReference>
<keyword evidence="8 17" id="KW-0333">Golgi apparatus</keyword>
<dbReference type="GO" id="GO:0017119">
    <property type="term" value="C:Golgi transport complex"/>
    <property type="evidence" value="ECO:0007669"/>
    <property type="project" value="UniProtKB-UniRule"/>
</dbReference>
<feature type="compositionally biased region" description="Basic and acidic residues" evidence="18">
    <location>
        <begin position="1292"/>
        <end position="1303"/>
    </location>
</feature>
<keyword evidence="10 17" id="KW-0472">Membrane</keyword>
<evidence type="ECO:0000313" key="20">
    <source>
        <dbReference type="EMBL" id="THH01659.1"/>
    </source>
</evidence>
<dbReference type="InterPro" id="IPR036390">
    <property type="entry name" value="WH_DNA-bd_sf"/>
</dbReference>
<dbReference type="SUPFAM" id="SSF46785">
    <property type="entry name" value="Winged helix' DNA-binding domain"/>
    <property type="match status" value="1"/>
</dbReference>
<evidence type="ECO:0000256" key="4">
    <source>
        <dbReference type="ARBA" id="ARBA00020973"/>
    </source>
</evidence>
<sequence>MLTSPTSPLPKYQTSSPRPHNPLSIRLYKVLAANLDDDTTKEALHTLADLYAPSLLNDTKVKPQDRDRERLNDIDDEDDDTKEDANTKLPAQSPALAETVPGETAARARKNLKKDVESKLAESSRRFLTAFAEVDKQLDTLQEYIGAMRLRCDDAQSQLGETNEACKALLDRAGSLREQRQEISTRQSMVMVFLSRFTLTPEDVEAITSREVPVGKRFFNAMNKAERIRNDCRVLMADGALSHSVKWGEMHKLTFPLPCAKQSVGYASVQNSLRTLSQTRQATLLNNFTTALTRGGPGGLPRPIELHAHDPLRYVGDMLAWVHQAIAAEREFLEGLFGARAEEGGRMVGAVRAYGGTEEEDWMSELMDTAVGGLCTPLMIRVQQTIRSQESSITAYKIANLLQFYMLTMQRTLGEEAALSKRLREMTDYAYKAFSDAVEAQGRSILGIHLDLDDLTLTPPFAILDHTQILREILTVYESSLGDESSLRGKSANDVNEAAAQGCRAILDQMVDPAVEMCVLASEEKHRLRPSWDREIFIINVLTYLQSVLEPYSFTAEKRDVIQDLVAGRVVQLIEDHFTGLLVDTGLGEMVDAGKARQGDEPLSHLPAASSSRLQAALHKFSVWLTSNTVDYPPRLGQLSVQSLASRVHRAALARLVRTYKWLCEEVRNPENKYEAAATVLGSERPFGQVHLLWQIFGIDEEETVLNHERFAREVLGRWFKHQKFTSFVRQLNMYGFHKIPQLQQGVLRGDSDTEAWHFEHPHFHRGQPDLLCFIQRKKPAHGPADDIDLHDPAAPPALQTNLTAGQVLDINTIMNGISAIKRHQQAISSDLNELKSSNQHLWQEALAARERHKKHQDTINRILKFLAGVFGHNADTVKHDGSHDGTIPRKRQRLLIGDVNGEEKRKSLVEEVEDDEDRRSVRSDENTSATPSTPSTRFMSMDTPESSVQSPNSPSATPRDPFSSVADISARFSSFSSLPPVRPPEAAAGSSFDPTRHAPPAVPAVSPPTVVQAAQGSNGTLSPSSLMAIPSNQGQQLNGDWSAALQSMLSSPAQLQRLMQALANQQNQPIPPQAPSHNDAMLDPRLTTHQVAPYDPPTYDFSRFRSELPSPSASTSHANALPPSFLGPLIPKDDEGPSLEPLVESANRLQKTYHDASEIDADVDALQYSLNSLIHGLGLDSTPTAPLENGATTPTAHTNGWQQMPPADSVTSDPTADFDYDAFFNELSSRGPTENGFTDVTTNYNPNTQLDGTTIGDASTDQLAAFLDDMSDTASLRDDPLDLQPMAGNKRKSDPPKAKRKR</sequence>
<evidence type="ECO:0000256" key="2">
    <source>
        <dbReference type="ARBA" id="ARBA00004395"/>
    </source>
</evidence>
<keyword evidence="11" id="KW-0804">Transcription</keyword>
<feature type="compositionally biased region" description="Polar residues" evidence="18">
    <location>
        <begin position="1"/>
        <end position="18"/>
    </location>
</feature>
<evidence type="ECO:0000256" key="5">
    <source>
        <dbReference type="ARBA" id="ARBA00022448"/>
    </source>
</evidence>
<evidence type="ECO:0000256" key="11">
    <source>
        <dbReference type="ARBA" id="ARBA00023163"/>
    </source>
</evidence>
<dbReference type="EMBL" id="SGPJ01000019">
    <property type="protein sequence ID" value="THH01659.1"/>
    <property type="molecule type" value="Genomic_DNA"/>
</dbReference>
<evidence type="ECO:0000256" key="1">
    <source>
        <dbReference type="ARBA" id="ARBA00004123"/>
    </source>
</evidence>
<dbReference type="Pfam" id="PF00447">
    <property type="entry name" value="HSF_DNA-bind"/>
    <property type="match status" value="1"/>
</dbReference>
<evidence type="ECO:0000313" key="21">
    <source>
        <dbReference type="Proteomes" id="UP000309038"/>
    </source>
</evidence>
<dbReference type="SMART" id="SM01087">
    <property type="entry name" value="COG6"/>
    <property type="match status" value="1"/>
</dbReference>
<dbReference type="GO" id="GO:0006891">
    <property type="term" value="P:intra-Golgi vesicle-mediated transport"/>
    <property type="evidence" value="ECO:0007669"/>
    <property type="project" value="UniProtKB-UniRule"/>
</dbReference>
<comment type="subunit">
    <text evidence="17">Component of the conserved oligomeric Golgi complex.</text>
</comment>
<evidence type="ECO:0000256" key="16">
    <source>
        <dbReference type="RuleBase" id="RU004020"/>
    </source>
</evidence>
<evidence type="ECO:0000256" key="7">
    <source>
        <dbReference type="ARBA" id="ARBA00023015"/>
    </source>
</evidence>
<dbReference type="PANTHER" id="PTHR21506:SF0">
    <property type="entry name" value="CONSERVED OLIGOMERIC GOLGI COMPLEX SUBUNIT 6"/>
    <property type="match status" value="1"/>
</dbReference>
<keyword evidence="7" id="KW-0805">Transcription regulation</keyword>
<evidence type="ECO:0000256" key="8">
    <source>
        <dbReference type="ARBA" id="ARBA00023034"/>
    </source>
</evidence>
<dbReference type="PRINTS" id="PR00056">
    <property type="entry name" value="HSFDOMAIN"/>
</dbReference>
<protein>
    <recommendedName>
        <fullName evidence="4 17">Conserved oligomeric Golgi complex subunit 6</fullName>
        <shortName evidence="17">COG complex subunit 6</shortName>
    </recommendedName>
    <alternativeName>
        <fullName evidence="13 17">Component of oligomeric Golgi complex 6</fullName>
    </alternativeName>
</protein>
<feature type="region of interest" description="Disordered" evidence="18">
    <location>
        <begin position="1272"/>
        <end position="1303"/>
    </location>
</feature>
<comment type="similarity">
    <text evidence="16">Belongs to the HSF family.</text>
</comment>
<feature type="compositionally biased region" description="Polar residues" evidence="18">
    <location>
        <begin position="927"/>
        <end position="957"/>
    </location>
</feature>
<proteinExistence type="inferred from homology"/>
<feature type="compositionally biased region" description="Basic and acidic residues" evidence="18">
    <location>
        <begin position="60"/>
        <end position="73"/>
    </location>
</feature>
<dbReference type="InterPro" id="IPR036388">
    <property type="entry name" value="WH-like_DNA-bd_sf"/>
</dbReference>
<evidence type="ECO:0000256" key="9">
    <source>
        <dbReference type="ARBA" id="ARBA00023125"/>
    </source>
</evidence>
<keyword evidence="5 17" id="KW-0813">Transport</keyword>
<reference evidence="20 21" key="1">
    <citation type="submission" date="2019-02" db="EMBL/GenBank/DDBJ databases">
        <title>Genome sequencing of the rare red list fungi Phlebia centrifuga.</title>
        <authorList>
            <person name="Buettner E."/>
            <person name="Kellner H."/>
        </authorList>
    </citation>
    <scope>NUCLEOTIDE SEQUENCE [LARGE SCALE GENOMIC DNA]</scope>
    <source>
        <strain evidence="20 21">DSM 108282</strain>
    </source>
</reference>
<dbReference type="FunFam" id="1.10.10.10:FF:000027">
    <property type="entry name" value="Heat shock transcription factor 1"/>
    <property type="match status" value="1"/>
</dbReference>
<comment type="caution">
    <text evidence="20">The sequence shown here is derived from an EMBL/GenBank/DDBJ whole genome shotgun (WGS) entry which is preliminary data.</text>
</comment>
<dbReference type="PANTHER" id="PTHR21506">
    <property type="entry name" value="COMPONENT OF OLIGOMERIC GOLGI COMPLEX 6"/>
    <property type="match status" value="1"/>
</dbReference>
<feature type="region of interest" description="Disordered" evidence="18">
    <location>
        <begin position="1"/>
        <end position="22"/>
    </location>
</feature>
<dbReference type="GO" id="GO:0005634">
    <property type="term" value="C:nucleus"/>
    <property type="evidence" value="ECO:0007669"/>
    <property type="project" value="UniProtKB-SubCell"/>
</dbReference>
<dbReference type="SMART" id="SM00415">
    <property type="entry name" value="HSF"/>
    <property type="match status" value="1"/>
</dbReference>
<accession>A0A4S4KSK9</accession>
<name>A0A4S4KSK9_9APHY</name>
<organism evidence="20 21">
    <name type="scientific">Hermanssonia centrifuga</name>
    <dbReference type="NCBI Taxonomy" id="98765"/>
    <lineage>
        <taxon>Eukaryota</taxon>
        <taxon>Fungi</taxon>
        <taxon>Dikarya</taxon>
        <taxon>Basidiomycota</taxon>
        <taxon>Agaricomycotina</taxon>
        <taxon>Agaricomycetes</taxon>
        <taxon>Polyporales</taxon>
        <taxon>Meruliaceae</taxon>
        <taxon>Hermanssonia</taxon>
    </lineage>
</organism>
<feature type="domain" description="HSF-type DNA-binding" evidence="19">
    <location>
        <begin position="683"/>
        <end position="778"/>
    </location>
</feature>
<evidence type="ECO:0000256" key="14">
    <source>
        <dbReference type="ARBA" id="ARBA00043873"/>
    </source>
</evidence>
<evidence type="ECO:0000256" key="12">
    <source>
        <dbReference type="ARBA" id="ARBA00023242"/>
    </source>
</evidence>
<feature type="region of interest" description="Disordered" evidence="18">
    <location>
        <begin position="60"/>
        <end position="110"/>
    </location>
</feature>
<comment type="function">
    <text evidence="14">Acts as a component of the peripheral membrane COG complex that is involved in intra-Golgi protein trafficking. COG is located at the cis-Golgi, and regulates tethering of retrograde intra-Golgi vesicles and possibly a number of other membrane trafficking events.</text>
</comment>
<comment type="function">
    <text evidence="17">Acts as component of the peripheral membrane COG complex that is involved in intra-Golgi protein trafficking. COG is located at the cis-Golgi, and regulates tethering of retrograde intra-Golgi vesicles and possibly a number of other membrane trafficking events.</text>
</comment>
<dbReference type="GO" id="GO:0003700">
    <property type="term" value="F:DNA-binding transcription factor activity"/>
    <property type="evidence" value="ECO:0007669"/>
    <property type="project" value="InterPro"/>
</dbReference>
<dbReference type="InterPro" id="IPR010490">
    <property type="entry name" value="COG6"/>
</dbReference>
<evidence type="ECO:0000256" key="17">
    <source>
        <dbReference type="RuleBase" id="RU365075"/>
    </source>
</evidence>
<dbReference type="GO" id="GO:0043565">
    <property type="term" value="F:sequence-specific DNA binding"/>
    <property type="evidence" value="ECO:0007669"/>
    <property type="project" value="InterPro"/>
</dbReference>
<feature type="compositionally biased region" description="Polar residues" evidence="18">
    <location>
        <begin position="1191"/>
        <end position="1203"/>
    </location>
</feature>
<evidence type="ECO:0000256" key="13">
    <source>
        <dbReference type="ARBA" id="ARBA00031348"/>
    </source>
</evidence>
<keyword evidence="21" id="KW-1185">Reference proteome</keyword>
<dbReference type="InterPro" id="IPR048369">
    <property type="entry name" value="COG6_C"/>
</dbReference>
<keyword evidence="12" id="KW-0539">Nucleus</keyword>
<evidence type="ECO:0000256" key="18">
    <source>
        <dbReference type="SAM" id="MobiDB-lite"/>
    </source>
</evidence>
<gene>
    <name evidence="20" type="ORF">EW026_g1077</name>
</gene>